<gene>
    <name evidence="1" type="ORF">Pyn_37397</name>
</gene>
<accession>A0A314UTU0</accession>
<evidence type="ECO:0000313" key="1">
    <source>
        <dbReference type="EMBL" id="PQM40945.1"/>
    </source>
</evidence>
<comment type="caution">
    <text evidence="1">The sequence shown here is derived from an EMBL/GenBank/DDBJ whole genome shotgun (WGS) entry which is preliminary data.</text>
</comment>
<reference evidence="1 2" key="1">
    <citation type="submission" date="2018-02" db="EMBL/GenBank/DDBJ databases">
        <title>Draft genome of wild Prunus yedoensis var. nudiflora.</title>
        <authorList>
            <person name="Baek S."/>
            <person name="Kim J.-H."/>
            <person name="Choi K."/>
            <person name="Kim G.-B."/>
            <person name="Cho A."/>
            <person name="Jang H."/>
            <person name="Shin C.-H."/>
            <person name="Yu H.-J."/>
            <person name="Mun J.-H."/>
        </authorList>
    </citation>
    <scope>NUCLEOTIDE SEQUENCE [LARGE SCALE GENOMIC DNA]</scope>
    <source>
        <strain evidence="2">cv. Jeju island</strain>
        <tissue evidence="1">Leaf</tissue>
    </source>
</reference>
<dbReference type="AlphaFoldDB" id="A0A314UTU0"/>
<protein>
    <submittedName>
        <fullName evidence="1">Uncharacterized protein</fullName>
    </submittedName>
</protein>
<name>A0A314UTU0_PRUYE</name>
<evidence type="ECO:0000313" key="2">
    <source>
        <dbReference type="Proteomes" id="UP000250321"/>
    </source>
</evidence>
<dbReference type="EMBL" id="PJQY01003007">
    <property type="protein sequence ID" value="PQM40945.1"/>
    <property type="molecule type" value="Genomic_DNA"/>
</dbReference>
<proteinExistence type="predicted"/>
<sequence>MILPPPPRLSLLAASLDTKNAPLAFTLKVLSSPPRSSLPSGYFGSKIPAQIHDNVGLGLEFLLCSVEEMLYAARDLRRRLELQWLWTGYFRNC</sequence>
<keyword evidence="2" id="KW-1185">Reference proteome</keyword>
<organism evidence="1 2">
    <name type="scientific">Prunus yedoensis var. nudiflora</name>
    <dbReference type="NCBI Taxonomy" id="2094558"/>
    <lineage>
        <taxon>Eukaryota</taxon>
        <taxon>Viridiplantae</taxon>
        <taxon>Streptophyta</taxon>
        <taxon>Embryophyta</taxon>
        <taxon>Tracheophyta</taxon>
        <taxon>Spermatophyta</taxon>
        <taxon>Magnoliopsida</taxon>
        <taxon>eudicotyledons</taxon>
        <taxon>Gunneridae</taxon>
        <taxon>Pentapetalae</taxon>
        <taxon>rosids</taxon>
        <taxon>fabids</taxon>
        <taxon>Rosales</taxon>
        <taxon>Rosaceae</taxon>
        <taxon>Amygdaloideae</taxon>
        <taxon>Amygdaleae</taxon>
        <taxon>Prunus</taxon>
    </lineage>
</organism>
<dbReference type="Proteomes" id="UP000250321">
    <property type="component" value="Unassembled WGS sequence"/>
</dbReference>